<dbReference type="GO" id="GO:0022857">
    <property type="term" value="F:transmembrane transporter activity"/>
    <property type="evidence" value="ECO:0007669"/>
    <property type="project" value="InterPro"/>
</dbReference>
<feature type="transmembrane region" description="Helical" evidence="5">
    <location>
        <begin position="325"/>
        <end position="348"/>
    </location>
</feature>
<dbReference type="GO" id="GO:0005886">
    <property type="term" value="C:plasma membrane"/>
    <property type="evidence" value="ECO:0007669"/>
    <property type="project" value="TreeGrafter"/>
</dbReference>
<feature type="transmembrane region" description="Helical" evidence="5">
    <location>
        <begin position="496"/>
        <end position="519"/>
    </location>
</feature>
<dbReference type="CDD" id="cd17502">
    <property type="entry name" value="MFS_Azr1_MDR_like"/>
    <property type="match status" value="1"/>
</dbReference>
<accession>A0AAW0AJ27</accession>
<dbReference type="AlphaFoldDB" id="A0AAW0AJ27"/>
<organism evidence="7 8">
    <name type="scientific">Favolaschia claudopus</name>
    <dbReference type="NCBI Taxonomy" id="2862362"/>
    <lineage>
        <taxon>Eukaryota</taxon>
        <taxon>Fungi</taxon>
        <taxon>Dikarya</taxon>
        <taxon>Basidiomycota</taxon>
        <taxon>Agaricomycotina</taxon>
        <taxon>Agaricomycetes</taxon>
        <taxon>Agaricomycetidae</taxon>
        <taxon>Agaricales</taxon>
        <taxon>Marasmiineae</taxon>
        <taxon>Mycenaceae</taxon>
        <taxon>Favolaschia</taxon>
    </lineage>
</organism>
<name>A0AAW0AJ27_9AGAR</name>
<evidence type="ECO:0000256" key="3">
    <source>
        <dbReference type="ARBA" id="ARBA00022989"/>
    </source>
</evidence>
<proteinExistence type="predicted"/>
<evidence type="ECO:0000313" key="7">
    <source>
        <dbReference type="EMBL" id="KAK7012869.1"/>
    </source>
</evidence>
<feature type="transmembrane region" description="Helical" evidence="5">
    <location>
        <begin position="65"/>
        <end position="83"/>
    </location>
</feature>
<dbReference type="EMBL" id="JAWWNJ010000063">
    <property type="protein sequence ID" value="KAK7012869.1"/>
    <property type="molecule type" value="Genomic_DNA"/>
</dbReference>
<dbReference type="Proteomes" id="UP001362999">
    <property type="component" value="Unassembled WGS sequence"/>
</dbReference>
<dbReference type="Pfam" id="PF07690">
    <property type="entry name" value="MFS_1"/>
    <property type="match status" value="1"/>
</dbReference>
<keyword evidence="8" id="KW-1185">Reference proteome</keyword>
<gene>
    <name evidence="7" type="ORF">R3P38DRAFT_2723634</name>
</gene>
<feature type="transmembrane region" description="Helical" evidence="5">
    <location>
        <begin position="255"/>
        <end position="272"/>
    </location>
</feature>
<dbReference type="InterPro" id="IPR011701">
    <property type="entry name" value="MFS"/>
</dbReference>
<feature type="transmembrane region" description="Helical" evidence="5">
    <location>
        <begin position="355"/>
        <end position="374"/>
    </location>
</feature>
<comment type="subcellular location">
    <subcellularLocation>
        <location evidence="1">Membrane</location>
        <topology evidence="1">Multi-pass membrane protein</topology>
    </subcellularLocation>
</comment>
<sequence>MVDSKSRERTDAPPDCPEDRYLRGVQLFQVYCGLLITVLLITLDQTIVATALPQIVSHFNALSDVTWPVTAYFLTQGGLILFAGQVLSLFPKKKVYLSSTLLFEIGSLMCGIANSMPLFIAGRAVAGCGAAGIQMSVATLTPEITPLDKRPVLYATFGGVLGLSAVLGPLLGGAFTDRASWRWCFWINLPCGAVGAAVVFFLLNVKPPIRNENERTPRWMRLDWAGAILMLGSFACFLLPLQWGGNVRAWNDPVVIALFAVSIVLLFGFFAWERFMGPKSMVPLRLLTRRTQIGGAIYGFLGYLAMLLVTYYLPLWYQARGKSAIQSGLGILPYLISLVVAAGVAGGAVTKFGNYWWFLLLCPFTTAIAGGLFFTLRGDTPAAHLIGYQILYGVGIGTTFQNVLLAVQVDFADNEIMIPQATAFVSFTQILGGIVGIAVAGSMFANNFRHHLDIYAPDLPSSAREAVLQSVTVIKSLPTVLRTQVVEAYARGLGPIFLLSVAAAILSSVSTLLIANVNIHERAKTISQSAEAESSPRTQVP</sequence>
<reference evidence="7 8" key="1">
    <citation type="journal article" date="2024" name="J Genomics">
        <title>Draft genome sequencing and assembly of Favolaschia claudopus CIRM-BRFM 2984 isolated from oak limbs.</title>
        <authorList>
            <person name="Navarro D."/>
            <person name="Drula E."/>
            <person name="Chaduli D."/>
            <person name="Cazenave R."/>
            <person name="Ahrendt S."/>
            <person name="Wang J."/>
            <person name="Lipzen A."/>
            <person name="Daum C."/>
            <person name="Barry K."/>
            <person name="Grigoriev I.V."/>
            <person name="Favel A."/>
            <person name="Rosso M.N."/>
            <person name="Martin F."/>
        </authorList>
    </citation>
    <scope>NUCLEOTIDE SEQUENCE [LARGE SCALE GENOMIC DNA]</scope>
    <source>
        <strain evidence="7 8">CIRM-BRFM 2984</strain>
    </source>
</reference>
<dbReference type="Gene3D" id="1.20.1250.20">
    <property type="entry name" value="MFS general substrate transporter like domains"/>
    <property type="match status" value="2"/>
</dbReference>
<dbReference type="PROSITE" id="PS50850">
    <property type="entry name" value="MFS"/>
    <property type="match status" value="1"/>
</dbReference>
<dbReference type="SUPFAM" id="SSF103473">
    <property type="entry name" value="MFS general substrate transporter"/>
    <property type="match status" value="1"/>
</dbReference>
<evidence type="ECO:0000256" key="4">
    <source>
        <dbReference type="ARBA" id="ARBA00023136"/>
    </source>
</evidence>
<dbReference type="InterPro" id="IPR020846">
    <property type="entry name" value="MFS_dom"/>
</dbReference>
<evidence type="ECO:0000256" key="5">
    <source>
        <dbReference type="SAM" id="Phobius"/>
    </source>
</evidence>
<keyword evidence="2 5" id="KW-0812">Transmembrane</keyword>
<evidence type="ECO:0000256" key="1">
    <source>
        <dbReference type="ARBA" id="ARBA00004141"/>
    </source>
</evidence>
<feature type="transmembrane region" description="Helical" evidence="5">
    <location>
        <begin position="30"/>
        <end position="53"/>
    </location>
</feature>
<evidence type="ECO:0000313" key="8">
    <source>
        <dbReference type="Proteomes" id="UP001362999"/>
    </source>
</evidence>
<feature type="transmembrane region" description="Helical" evidence="5">
    <location>
        <begin position="386"/>
        <end position="409"/>
    </location>
</feature>
<feature type="transmembrane region" description="Helical" evidence="5">
    <location>
        <begin position="293"/>
        <end position="313"/>
    </location>
</feature>
<keyword evidence="4 5" id="KW-0472">Membrane</keyword>
<feature type="domain" description="Major facilitator superfamily (MFS) profile" evidence="6">
    <location>
        <begin position="30"/>
        <end position="519"/>
    </location>
</feature>
<feature type="transmembrane region" description="Helical" evidence="5">
    <location>
        <begin position="183"/>
        <end position="203"/>
    </location>
</feature>
<feature type="transmembrane region" description="Helical" evidence="5">
    <location>
        <begin position="421"/>
        <end position="445"/>
    </location>
</feature>
<dbReference type="PANTHER" id="PTHR23501:SF198">
    <property type="entry name" value="AZOLE RESISTANCE PROTEIN 1-RELATED"/>
    <property type="match status" value="1"/>
</dbReference>
<evidence type="ECO:0000256" key="2">
    <source>
        <dbReference type="ARBA" id="ARBA00022692"/>
    </source>
</evidence>
<evidence type="ECO:0000259" key="6">
    <source>
        <dbReference type="PROSITE" id="PS50850"/>
    </source>
</evidence>
<dbReference type="PANTHER" id="PTHR23501">
    <property type="entry name" value="MAJOR FACILITATOR SUPERFAMILY"/>
    <property type="match status" value="1"/>
</dbReference>
<feature type="transmembrane region" description="Helical" evidence="5">
    <location>
        <begin position="224"/>
        <end position="243"/>
    </location>
</feature>
<protein>
    <submittedName>
        <fullName evidence="7">MFS general substrate transporter</fullName>
    </submittedName>
</protein>
<dbReference type="InterPro" id="IPR036259">
    <property type="entry name" value="MFS_trans_sf"/>
</dbReference>
<keyword evidence="3 5" id="KW-1133">Transmembrane helix</keyword>
<comment type="caution">
    <text evidence="7">The sequence shown here is derived from an EMBL/GenBank/DDBJ whole genome shotgun (WGS) entry which is preliminary data.</text>
</comment>
<feature type="transmembrane region" description="Helical" evidence="5">
    <location>
        <begin position="152"/>
        <end position="171"/>
    </location>
</feature>